<dbReference type="AlphaFoldDB" id="A0A813YNP6"/>
<keyword evidence="5" id="KW-1185">Reference proteome</keyword>
<dbReference type="EMBL" id="CAJOBC010001324">
    <property type="protein sequence ID" value="CAF3671723.1"/>
    <property type="molecule type" value="Genomic_DNA"/>
</dbReference>
<dbReference type="Gene3D" id="2.60.40.10">
    <property type="entry name" value="Immunoglobulins"/>
    <property type="match status" value="1"/>
</dbReference>
<dbReference type="InterPro" id="IPR003598">
    <property type="entry name" value="Ig_sub2"/>
</dbReference>
<dbReference type="Proteomes" id="UP000681722">
    <property type="component" value="Unassembled WGS sequence"/>
</dbReference>
<dbReference type="InterPro" id="IPR013783">
    <property type="entry name" value="Ig-like_fold"/>
</dbReference>
<evidence type="ECO:0000256" key="1">
    <source>
        <dbReference type="SAM" id="Phobius"/>
    </source>
</evidence>
<feature type="transmembrane region" description="Helical" evidence="1">
    <location>
        <begin position="281"/>
        <end position="299"/>
    </location>
</feature>
<dbReference type="SUPFAM" id="SSF48726">
    <property type="entry name" value="Immunoglobulin"/>
    <property type="match status" value="1"/>
</dbReference>
<dbReference type="InterPro" id="IPR003599">
    <property type="entry name" value="Ig_sub"/>
</dbReference>
<gene>
    <name evidence="3" type="ORF">GPM918_LOCUS7894</name>
    <name evidence="4" type="ORF">SRO942_LOCUS7894</name>
</gene>
<keyword evidence="1" id="KW-0812">Transmembrane</keyword>
<dbReference type="PROSITE" id="PS50835">
    <property type="entry name" value="IG_LIKE"/>
    <property type="match status" value="2"/>
</dbReference>
<evidence type="ECO:0000313" key="5">
    <source>
        <dbReference type="Proteomes" id="UP000663829"/>
    </source>
</evidence>
<evidence type="ECO:0000259" key="2">
    <source>
        <dbReference type="PROSITE" id="PS50835"/>
    </source>
</evidence>
<dbReference type="OrthoDB" id="10030163at2759"/>
<keyword evidence="1" id="KW-1133">Transmembrane helix</keyword>
<dbReference type="EMBL" id="CAJNOQ010001324">
    <property type="protein sequence ID" value="CAF0886595.1"/>
    <property type="molecule type" value="Genomic_DNA"/>
</dbReference>
<accession>A0A813YNP6</accession>
<dbReference type="Proteomes" id="UP000663829">
    <property type="component" value="Unassembled WGS sequence"/>
</dbReference>
<evidence type="ECO:0000313" key="4">
    <source>
        <dbReference type="EMBL" id="CAF3671723.1"/>
    </source>
</evidence>
<sequence length="302" mass="35324">MTIQELQKHQIHALSSLYNNINNNSMEIMHVACGTNVILTCPISSIKTDEVVYWYRKNPSHSRPSYISIGDIVLREYAERGRFDLTSRKLLPSEYLINNNNNSEYIRSALSITNILNDDYGMYTCKTNSQIRRTVELIVNSQPDVHPKHIIVYPVNRTFSLTCSLLCEQSSDKFDSLLPIHWLFNGQLVNNILPNDHINIEILNYNTQRLTVYLNGRKHTRRIDDKIAGNYTCQYKTLQTTVHVQRRTKEELHRLPRQETSVYLSQITDTATSIDRYLQKYSVLMIMSFMLTIFHYQLATYY</sequence>
<dbReference type="InterPro" id="IPR036179">
    <property type="entry name" value="Ig-like_dom_sf"/>
</dbReference>
<feature type="domain" description="Ig-like" evidence="2">
    <location>
        <begin position="147"/>
        <end position="243"/>
    </location>
</feature>
<keyword evidence="1" id="KW-0472">Membrane</keyword>
<proteinExistence type="predicted"/>
<dbReference type="InterPro" id="IPR007110">
    <property type="entry name" value="Ig-like_dom"/>
</dbReference>
<organism evidence="3 5">
    <name type="scientific">Didymodactylos carnosus</name>
    <dbReference type="NCBI Taxonomy" id="1234261"/>
    <lineage>
        <taxon>Eukaryota</taxon>
        <taxon>Metazoa</taxon>
        <taxon>Spiralia</taxon>
        <taxon>Gnathifera</taxon>
        <taxon>Rotifera</taxon>
        <taxon>Eurotatoria</taxon>
        <taxon>Bdelloidea</taxon>
        <taxon>Philodinida</taxon>
        <taxon>Philodinidae</taxon>
        <taxon>Didymodactylos</taxon>
    </lineage>
</organism>
<reference evidence="3" key="1">
    <citation type="submission" date="2021-02" db="EMBL/GenBank/DDBJ databases">
        <authorList>
            <person name="Nowell W R."/>
        </authorList>
    </citation>
    <scope>NUCLEOTIDE SEQUENCE</scope>
</reference>
<protein>
    <recommendedName>
        <fullName evidence="2">Ig-like domain-containing protein</fullName>
    </recommendedName>
</protein>
<dbReference type="SMART" id="SM00408">
    <property type="entry name" value="IGc2"/>
    <property type="match status" value="1"/>
</dbReference>
<comment type="caution">
    <text evidence="3">The sequence shown here is derived from an EMBL/GenBank/DDBJ whole genome shotgun (WGS) entry which is preliminary data.</text>
</comment>
<feature type="domain" description="Ig-like" evidence="2">
    <location>
        <begin position="34"/>
        <end position="136"/>
    </location>
</feature>
<dbReference type="SMART" id="SM00409">
    <property type="entry name" value="IG"/>
    <property type="match status" value="1"/>
</dbReference>
<evidence type="ECO:0000313" key="3">
    <source>
        <dbReference type="EMBL" id="CAF0886595.1"/>
    </source>
</evidence>
<name>A0A813YNP6_9BILA</name>